<keyword evidence="3 5" id="KW-0949">S-adenosyl-L-methionine</keyword>
<evidence type="ECO:0000256" key="2">
    <source>
        <dbReference type="ARBA" id="ARBA00022679"/>
    </source>
</evidence>
<dbReference type="Gene3D" id="3.40.50.150">
    <property type="entry name" value="Vaccinia Virus protein VP39"/>
    <property type="match status" value="1"/>
</dbReference>
<dbReference type="GO" id="GO:0032259">
    <property type="term" value="P:methylation"/>
    <property type="evidence" value="ECO:0007669"/>
    <property type="project" value="UniProtKB-KW"/>
</dbReference>
<reference evidence="8 9" key="3">
    <citation type="journal article" date="2011" name="J. Bacteriol.">
        <title>Genome sequences of Mycoplasma alligatoris A21JP2T and Mycoplasma crocodyli MP145T.</title>
        <authorList>
            <person name="Brown D.R."/>
            <person name="Farmerie W.G."/>
            <person name="May M."/>
            <person name="Benders G.A."/>
            <person name="Durkin A.S."/>
            <person name="Hlavinka K."/>
            <person name="Hostetler J."/>
            <person name="Jackson J."/>
            <person name="Johnson J."/>
            <person name="Miller R.H."/>
            <person name="Paralanov V."/>
            <person name="Radune D."/>
            <person name="Szczypinski B."/>
            <person name="Glass J.I."/>
        </authorList>
    </citation>
    <scope>NUCLEOTIDE SEQUENCE [LARGE SCALE GENOMIC DNA]</scope>
    <source>
        <strain evidence="9">ATCC 51981 / MP145</strain>
    </source>
</reference>
<gene>
    <name evidence="8" type="ordered locus">MCRO_0336</name>
</gene>
<dbReference type="NCBIfam" id="TIGR00675">
    <property type="entry name" value="dcm"/>
    <property type="match status" value="1"/>
</dbReference>
<dbReference type="InterPro" id="IPR018117">
    <property type="entry name" value="C5_DNA_meth_AS"/>
</dbReference>
<evidence type="ECO:0000313" key="9">
    <source>
        <dbReference type="Proteomes" id="UP000001845"/>
    </source>
</evidence>
<sequence length="388" mass="45297">MKINNFKFIDLFSGIGGFHQAMSYFGGECVFSSEIDKYCINTYFNNFNISSDFDITKVNVNEIPKHDLLCAGFPCQAFSKAGKQKGLLDTRGTLFFEIQRILEFHKTKYIILENVRNLVSHDNGNTWNVIHNNLNKLGYRTTSKPLLLSPHNLKIPQLRERVFIIGKYDLDNIDKDLIINNSTYSKKNDNSIYDIIDKNKVEDKYYISKAEDKLLETWNKFYIGINKKILGFPIWFDYLNEDSFSDDVPKWKLSIILKNKLLYKENKKFIDKWKKENSFLKDLIPTYKKFEWQAGDSIKSIWEGIIQFRPSGIRVKKTDVFPALVAMVQIPIIGKYKRRLTVEECSKLQSFIPDYKFSGNDKISYKQLGNSVNVDIVKHVFELLINSK</sequence>
<dbReference type="GO" id="GO:0009307">
    <property type="term" value="P:DNA restriction-modification system"/>
    <property type="evidence" value="ECO:0007669"/>
    <property type="project" value="UniProtKB-KW"/>
</dbReference>
<keyword evidence="2 5" id="KW-0808">Transferase</keyword>
<evidence type="ECO:0000256" key="6">
    <source>
        <dbReference type="RuleBase" id="RU000416"/>
    </source>
</evidence>
<dbReference type="InterPro" id="IPR001525">
    <property type="entry name" value="C5_MeTfrase"/>
</dbReference>
<dbReference type="PRINTS" id="PR00105">
    <property type="entry name" value="C5METTRFRASE"/>
</dbReference>
<evidence type="ECO:0000256" key="4">
    <source>
        <dbReference type="ARBA" id="ARBA00022747"/>
    </source>
</evidence>
<dbReference type="RefSeq" id="WP_013054407.1">
    <property type="nucleotide sequence ID" value="NC_014014.1"/>
</dbReference>
<proteinExistence type="inferred from homology"/>
<comment type="catalytic activity">
    <reaction evidence="7">
        <text>a 2'-deoxycytidine in DNA + S-adenosyl-L-methionine = a 5-methyl-2'-deoxycytidine in DNA + S-adenosyl-L-homocysteine + H(+)</text>
        <dbReference type="Rhea" id="RHEA:13681"/>
        <dbReference type="Rhea" id="RHEA-COMP:11369"/>
        <dbReference type="Rhea" id="RHEA-COMP:11370"/>
        <dbReference type="ChEBI" id="CHEBI:15378"/>
        <dbReference type="ChEBI" id="CHEBI:57856"/>
        <dbReference type="ChEBI" id="CHEBI:59789"/>
        <dbReference type="ChEBI" id="CHEBI:85452"/>
        <dbReference type="ChEBI" id="CHEBI:85454"/>
        <dbReference type="EC" id="2.1.1.37"/>
    </reaction>
</comment>
<evidence type="ECO:0000256" key="1">
    <source>
        <dbReference type="ARBA" id="ARBA00022603"/>
    </source>
</evidence>
<dbReference type="PANTHER" id="PTHR46098">
    <property type="entry name" value="TRNA (CYTOSINE(38)-C(5))-METHYLTRANSFERASE"/>
    <property type="match status" value="1"/>
</dbReference>
<dbReference type="REBASE" id="25130">
    <property type="entry name" value="M.McrMPORF336P"/>
</dbReference>
<dbReference type="KEGG" id="mcd:MCRO_0336"/>
<dbReference type="EMBL" id="CP001991">
    <property type="protein sequence ID" value="ADE19630.1"/>
    <property type="molecule type" value="Genomic_DNA"/>
</dbReference>
<protein>
    <recommendedName>
        <fullName evidence="7">Cytosine-specific methyltransferase</fullName>
        <ecNumber evidence="7">2.1.1.37</ecNumber>
    </recommendedName>
</protein>
<dbReference type="PROSITE" id="PS51679">
    <property type="entry name" value="SAM_MT_C5"/>
    <property type="match status" value="1"/>
</dbReference>
<dbReference type="InterPro" id="IPR029063">
    <property type="entry name" value="SAM-dependent_MTases_sf"/>
</dbReference>
<dbReference type="AlphaFoldDB" id="D5E5D5"/>
<reference key="2">
    <citation type="submission" date="2010-03" db="EMBL/GenBank/DDBJ databases">
        <authorList>
            <person name="Ma Z."/>
            <person name="Wang X."/>
            <person name="Liu H."/>
        </authorList>
    </citation>
    <scope>NUCLEOTIDE SEQUENCE</scope>
    <source>
        <strain>MP145</strain>
    </source>
</reference>
<dbReference type="Gene3D" id="3.90.120.10">
    <property type="entry name" value="DNA Methylase, subunit A, domain 2"/>
    <property type="match status" value="1"/>
</dbReference>
<dbReference type="InterPro" id="IPR050750">
    <property type="entry name" value="C5-MTase"/>
</dbReference>
<dbReference type="Proteomes" id="UP000001845">
    <property type="component" value="Chromosome"/>
</dbReference>
<keyword evidence="4" id="KW-0680">Restriction system</keyword>
<comment type="similarity">
    <text evidence="5 6">Belongs to the class I-like SAM-binding methyltransferase superfamily. C5-methyltransferase family.</text>
</comment>
<organism evidence="8 9">
    <name type="scientific">Mycoplasma crocodyli (strain ATCC 51981 / MP145)</name>
    <dbReference type="NCBI Taxonomy" id="512564"/>
    <lineage>
        <taxon>Bacteria</taxon>
        <taxon>Bacillati</taxon>
        <taxon>Mycoplasmatota</taxon>
        <taxon>Mollicutes</taxon>
        <taxon>Mycoplasmataceae</taxon>
        <taxon>Mycoplasma</taxon>
    </lineage>
</organism>
<name>D5E5D5_MYCCM</name>
<dbReference type="HOGENOM" id="CLU_006958_0_2_14"/>
<dbReference type="Pfam" id="PF00145">
    <property type="entry name" value="DNA_methylase"/>
    <property type="match status" value="1"/>
</dbReference>
<dbReference type="SUPFAM" id="SSF53335">
    <property type="entry name" value="S-adenosyl-L-methionine-dependent methyltransferases"/>
    <property type="match status" value="1"/>
</dbReference>
<feature type="active site" evidence="5">
    <location>
        <position position="75"/>
    </location>
</feature>
<evidence type="ECO:0000256" key="7">
    <source>
        <dbReference type="RuleBase" id="RU000417"/>
    </source>
</evidence>
<keyword evidence="1 5" id="KW-0489">Methyltransferase</keyword>
<dbReference type="STRING" id="512564.MCRO_0336"/>
<dbReference type="PROSITE" id="PS00094">
    <property type="entry name" value="C5_MTASE_1"/>
    <property type="match status" value="1"/>
</dbReference>
<keyword evidence="9" id="KW-1185">Reference proteome</keyword>
<reference evidence="9" key="1">
    <citation type="submission" date="2010-03" db="EMBL/GenBank/DDBJ databases">
        <title>The complete genome of Mycoplasma crocodyli MP145.</title>
        <authorList>
            <person name="Glass J.I."/>
            <person name="Durkin A.S."/>
            <person name="Hostetler J."/>
            <person name="Jackson J."/>
            <person name="Johnson J."/>
            <person name="May M.A."/>
            <person name="Paralanov V."/>
            <person name="Radune D."/>
            <person name="Szczypinski B."/>
            <person name="Brown D.R."/>
        </authorList>
    </citation>
    <scope>NUCLEOTIDE SEQUENCE [LARGE SCALE GENOMIC DNA]</scope>
    <source>
        <strain evidence="9">ATCC 51981 / MP145</strain>
    </source>
</reference>
<dbReference type="eggNOG" id="COG0270">
    <property type="taxonomic scope" value="Bacteria"/>
</dbReference>
<evidence type="ECO:0000256" key="5">
    <source>
        <dbReference type="PROSITE-ProRule" id="PRU01016"/>
    </source>
</evidence>
<evidence type="ECO:0000313" key="8">
    <source>
        <dbReference type="EMBL" id="ADE19630.1"/>
    </source>
</evidence>
<accession>D5E5D5</accession>
<dbReference type="EC" id="2.1.1.37" evidence="7"/>
<dbReference type="PANTHER" id="PTHR46098:SF1">
    <property type="entry name" value="TRNA (CYTOSINE(38)-C(5))-METHYLTRANSFERASE"/>
    <property type="match status" value="1"/>
</dbReference>
<dbReference type="GO" id="GO:0003886">
    <property type="term" value="F:DNA (cytosine-5-)-methyltransferase activity"/>
    <property type="evidence" value="ECO:0007669"/>
    <property type="project" value="UniProtKB-EC"/>
</dbReference>
<evidence type="ECO:0000256" key="3">
    <source>
        <dbReference type="ARBA" id="ARBA00022691"/>
    </source>
</evidence>